<dbReference type="Proteomes" id="UP001286456">
    <property type="component" value="Unassembled WGS sequence"/>
</dbReference>
<evidence type="ECO:0000313" key="9">
    <source>
        <dbReference type="EMBL" id="KAK3335116.1"/>
    </source>
</evidence>
<keyword evidence="6 8" id="KW-0539">Nucleus</keyword>
<protein>
    <recommendedName>
        <fullName evidence="4">EKC/KEOPS complex subunit CGI121</fullName>
    </recommendedName>
    <alternativeName>
        <fullName evidence="3">EKC/KEOPS complex subunit cgi121</fullName>
    </alternativeName>
</protein>
<keyword evidence="9" id="KW-0418">Kinase</keyword>
<keyword evidence="5" id="KW-0819">tRNA processing</keyword>
<dbReference type="GO" id="GO:0005634">
    <property type="term" value="C:nucleus"/>
    <property type="evidence" value="ECO:0007669"/>
    <property type="project" value="UniProtKB-SubCell"/>
</dbReference>
<sequence length="200" mass="21843">MALKTTALENRPWGALVHLALFHDVTNSAFLHSQLLAKNPDYEYAFIDASSIFSEHQLLSAAYRAINAAATSALQTPNVHSEVILSLSPNNNIADAYRRWGISPRTKSLIVLKIIFHDSPSVPGPQPSAAEVWSTISQLVSGTPVDPFSDAAVRKETNWAAVRKYYKLNGVAALQNIADDAARQCQMERLALMGMALRGL</sequence>
<dbReference type="EMBL" id="JAUEPO010000001">
    <property type="protein sequence ID" value="KAK3335116.1"/>
    <property type="molecule type" value="Genomic_DNA"/>
</dbReference>
<evidence type="ECO:0000313" key="10">
    <source>
        <dbReference type="Proteomes" id="UP001286456"/>
    </source>
</evidence>
<evidence type="ECO:0000256" key="2">
    <source>
        <dbReference type="ARBA" id="ARBA00005546"/>
    </source>
</evidence>
<keyword evidence="10" id="KW-1185">Reference proteome</keyword>
<name>A0AAE0MJQ5_9PEZI</name>
<reference evidence="9" key="1">
    <citation type="journal article" date="2023" name="Mol. Phylogenet. Evol.">
        <title>Genome-scale phylogeny and comparative genomics of the fungal order Sordariales.</title>
        <authorList>
            <person name="Hensen N."/>
            <person name="Bonometti L."/>
            <person name="Westerberg I."/>
            <person name="Brannstrom I.O."/>
            <person name="Guillou S."/>
            <person name="Cros-Aarteil S."/>
            <person name="Calhoun S."/>
            <person name="Haridas S."/>
            <person name="Kuo A."/>
            <person name="Mondo S."/>
            <person name="Pangilinan J."/>
            <person name="Riley R."/>
            <person name="LaButti K."/>
            <person name="Andreopoulos B."/>
            <person name="Lipzen A."/>
            <person name="Chen C."/>
            <person name="Yan M."/>
            <person name="Daum C."/>
            <person name="Ng V."/>
            <person name="Clum A."/>
            <person name="Steindorff A."/>
            <person name="Ohm R.A."/>
            <person name="Martin F."/>
            <person name="Silar P."/>
            <person name="Natvig D.O."/>
            <person name="Lalanne C."/>
            <person name="Gautier V."/>
            <person name="Ament-Velasquez S.L."/>
            <person name="Kruys A."/>
            <person name="Hutchinson M.I."/>
            <person name="Powell A.J."/>
            <person name="Barry K."/>
            <person name="Miller A.N."/>
            <person name="Grigoriev I.V."/>
            <person name="Debuchy R."/>
            <person name="Gladieux P."/>
            <person name="Hiltunen Thoren M."/>
            <person name="Johannesson H."/>
        </authorList>
    </citation>
    <scope>NUCLEOTIDE SEQUENCE</scope>
    <source>
        <strain evidence="9">SMH4131-1</strain>
    </source>
</reference>
<dbReference type="PANTHER" id="PTHR15840">
    <property type="entry name" value="CGI-121 FAMILY MEMBER"/>
    <property type="match status" value="1"/>
</dbReference>
<dbReference type="GO" id="GO:0000408">
    <property type="term" value="C:EKC/KEOPS complex"/>
    <property type="evidence" value="ECO:0007669"/>
    <property type="project" value="TreeGrafter"/>
</dbReference>
<evidence type="ECO:0000256" key="6">
    <source>
        <dbReference type="ARBA" id="ARBA00023242"/>
    </source>
</evidence>
<evidence type="ECO:0000256" key="3">
    <source>
        <dbReference type="ARBA" id="ARBA00015316"/>
    </source>
</evidence>
<dbReference type="InterPro" id="IPR036504">
    <property type="entry name" value="CGI121/TPRKB_sf"/>
</dbReference>
<comment type="function">
    <text evidence="7">Component of the EKC/KEOPS complex that is required for the formation of a threonylcarbamoyl group on adenosine at position 37 (t(6)A37) in tRNAs that read codons beginning with adenine. The complex is probably involved in the transfer of the threonylcarbamoyl moiety of threonylcarbamoyl-AMP (TC-AMP) to the N6 group of A37. CGI121 acts as an allosteric effector that regulates the t(6)A activity of the complex. The EKC/KEOPS complex also promotes both telomere uncapping and telomere elongation. The complex is required for efficient recruitment of transcriptional coactivators. CGI121 is not required for tRNA modification.</text>
</comment>
<dbReference type="GO" id="GO:0016301">
    <property type="term" value="F:kinase activity"/>
    <property type="evidence" value="ECO:0007669"/>
    <property type="project" value="UniProtKB-KW"/>
</dbReference>
<accession>A0AAE0MJQ5</accession>
<evidence type="ECO:0000256" key="8">
    <source>
        <dbReference type="RuleBase" id="RU004398"/>
    </source>
</evidence>
<dbReference type="Pfam" id="PF08617">
    <property type="entry name" value="CGI-121"/>
    <property type="match status" value="1"/>
</dbReference>
<keyword evidence="9" id="KW-0808">Transferase</keyword>
<proteinExistence type="inferred from homology"/>
<comment type="similarity">
    <text evidence="2 8">Belongs to the CGI121/TPRKB family.</text>
</comment>
<comment type="caution">
    <text evidence="9">The sequence shown here is derived from an EMBL/GenBank/DDBJ whole genome shotgun (WGS) entry which is preliminary data.</text>
</comment>
<comment type="subcellular location">
    <subcellularLocation>
        <location evidence="1">Nucleus</location>
    </subcellularLocation>
</comment>
<evidence type="ECO:0000256" key="4">
    <source>
        <dbReference type="ARBA" id="ARBA00016009"/>
    </source>
</evidence>
<gene>
    <name evidence="9" type="ORF">B0T19DRAFT_190</name>
</gene>
<evidence type="ECO:0000256" key="7">
    <source>
        <dbReference type="ARBA" id="ARBA00025043"/>
    </source>
</evidence>
<evidence type="ECO:0000256" key="1">
    <source>
        <dbReference type="ARBA" id="ARBA00004123"/>
    </source>
</evidence>
<dbReference type="Gene3D" id="3.30.2380.10">
    <property type="entry name" value="CGI121/TPRKB"/>
    <property type="match status" value="1"/>
</dbReference>
<dbReference type="AlphaFoldDB" id="A0AAE0MJQ5"/>
<dbReference type="InterPro" id="IPR013926">
    <property type="entry name" value="CGI121/TPRKB"/>
</dbReference>
<dbReference type="GO" id="GO:0005829">
    <property type="term" value="C:cytosol"/>
    <property type="evidence" value="ECO:0007669"/>
    <property type="project" value="TreeGrafter"/>
</dbReference>
<evidence type="ECO:0000256" key="5">
    <source>
        <dbReference type="ARBA" id="ARBA00022694"/>
    </source>
</evidence>
<dbReference type="PANTHER" id="PTHR15840:SF10">
    <property type="entry name" value="EKC_KEOPS COMPLEX SUBUNIT TPRKB"/>
    <property type="match status" value="1"/>
</dbReference>
<dbReference type="SUPFAM" id="SSF143870">
    <property type="entry name" value="PF0523-like"/>
    <property type="match status" value="1"/>
</dbReference>
<reference evidence="9" key="2">
    <citation type="submission" date="2023-06" db="EMBL/GenBank/DDBJ databases">
        <authorList>
            <consortium name="Lawrence Berkeley National Laboratory"/>
            <person name="Haridas S."/>
            <person name="Hensen N."/>
            <person name="Bonometti L."/>
            <person name="Westerberg I."/>
            <person name="Brannstrom I.O."/>
            <person name="Guillou S."/>
            <person name="Cros-Aarteil S."/>
            <person name="Calhoun S."/>
            <person name="Kuo A."/>
            <person name="Mondo S."/>
            <person name="Pangilinan J."/>
            <person name="Riley R."/>
            <person name="Labutti K."/>
            <person name="Andreopoulos B."/>
            <person name="Lipzen A."/>
            <person name="Chen C."/>
            <person name="Yanf M."/>
            <person name="Daum C."/>
            <person name="Ng V."/>
            <person name="Clum A."/>
            <person name="Steindorff A."/>
            <person name="Ohm R."/>
            <person name="Martin F."/>
            <person name="Silar P."/>
            <person name="Natvig D."/>
            <person name="Lalanne C."/>
            <person name="Gautier V."/>
            <person name="Ament-Velasquez S.L."/>
            <person name="Kruys A."/>
            <person name="Hutchinson M.I."/>
            <person name="Powell A.J."/>
            <person name="Barry K."/>
            <person name="Miller A.N."/>
            <person name="Grigoriev I.V."/>
            <person name="Debuchy R."/>
            <person name="Gladieux P."/>
            <person name="Thoren M.H."/>
            <person name="Johannesson H."/>
        </authorList>
    </citation>
    <scope>NUCLEOTIDE SEQUENCE</scope>
    <source>
        <strain evidence="9">SMH4131-1</strain>
    </source>
</reference>
<organism evidence="9 10">
    <name type="scientific">Cercophora scortea</name>
    <dbReference type="NCBI Taxonomy" id="314031"/>
    <lineage>
        <taxon>Eukaryota</taxon>
        <taxon>Fungi</taxon>
        <taxon>Dikarya</taxon>
        <taxon>Ascomycota</taxon>
        <taxon>Pezizomycotina</taxon>
        <taxon>Sordariomycetes</taxon>
        <taxon>Sordariomycetidae</taxon>
        <taxon>Sordariales</taxon>
        <taxon>Lasiosphaeriaceae</taxon>
        <taxon>Cercophora</taxon>
    </lineage>
</organism>
<dbReference type="GO" id="GO:0002949">
    <property type="term" value="P:tRNA threonylcarbamoyladenosine modification"/>
    <property type="evidence" value="ECO:0007669"/>
    <property type="project" value="TreeGrafter"/>
</dbReference>